<dbReference type="PROSITE" id="PS01227">
    <property type="entry name" value="UPF0012"/>
    <property type="match status" value="1"/>
</dbReference>
<dbReference type="InterPro" id="IPR001110">
    <property type="entry name" value="UPF0012_CS"/>
</dbReference>
<dbReference type="EMBL" id="CH991543">
    <property type="protein sequence ID" value="EDQ92339.1"/>
    <property type="molecule type" value="Genomic_DNA"/>
</dbReference>
<dbReference type="FunFam" id="3.60.110.10:FF:000002">
    <property type="entry name" value="Nitrilase family member 2"/>
    <property type="match status" value="1"/>
</dbReference>
<evidence type="ECO:0000259" key="3">
    <source>
        <dbReference type="PROSITE" id="PS50263"/>
    </source>
</evidence>
<dbReference type="AlphaFoldDB" id="A9UP13"/>
<evidence type="ECO:0000313" key="5">
    <source>
        <dbReference type="Proteomes" id="UP000001357"/>
    </source>
</evidence>
<dbReference type="InterPro" id="IPR045254">
    <property type="entry name" value="Nit1/2_C-N_Hydrolase"/>
</dbReference>
<name>A9UP13_MONBE</name>
<dbReference type="PANTHER" id="PTHR23088:SF30">
    <property type="entry name" value="OMEGA-AMIDASE NIT2"/>
    <property type="match status" value="1"/>
</dbReference>
<dbReference type="PANTHER" id="PTHR23088">
    <property type="entry name" value="NITRILASE-RELATED"/>
    <property type="match status" value="1"/>
</dbReference>
<dbReference type="Pfam" id="PF00795">
    <property type="entry name" value="CN_hydrolase"/>
    <property type="match status" value="1"/>
</dbReference>
<dbReference type="PROSITE" id="PS50263">
    <property type="entry name" value="CN_HYDROLASE"/>
    <property type="match status" value="1"/>
</dbReference>
<dbReference type="InterPro" id="IPR003010">
    <property type="entry name" value="C-N_Hydrolase"/>
</dbReference>
<dbReference type="Proteomes" id="UP000001357">
    <property type="component" value="Unassembled WGS sequence"/>
</dbReference>
<evidence type="ECO:0000256" key="2">
    <source>
        <dbReference type="ARBA" id="ARBA00022801"/>
    </source>
</evidence>
<dbReference type="InParanoid" id="A9UP13"/>
<keyword evidence="5" id="KW-1185">Reference proteome</keyword>
<dbReference type="OMA" id="MQSKPYA"/>
<dbReference type="eggNOG" id="KOG0806">
    <property type="taxonomic scope" value="Eukaryota"/>
</dbReference>
<dbReference type="KEGG" id="mbr:MONBRDRAFT_14153"/>
<dbReference type="GO" id="GO:0006528">
    <property type="term" value="P:asparagine metabolic process"/>
    <property type="evidence" value="ECO:0000318"/>
    <property type="project" value="GO_Central"/>
</dbReference>
<dbReference type="GO" id="GO:0006107">
    <property type="term" value="P:oxaloacetate metabolic process"/>
    <property type="evidence" value="ECO:0000318"/>
    <property type="project" value="GO_Central"/>
</dbReference>
<dbReference type="SUPFAM" id="SSF56317">
    <property type="entry name" value="Carbon-nitrogen hydrolase"/>
    <property type="match status" value="1"/>
</dbReference>
<keyword evidence="2" id="KW-0378">Hydrolase</keyword>
<dbReference type="CDD" id="cd07572">
    <property type="entry name" value="nit"/>
    <property type="match status" value="1"/>
</dbReference>
<dbReference type="GeneID" id="5887309"/>
<dbReference type="Gene3D" id="3.60.110.10">
    <property type="entry name" value="Carbon-nitrogen hydrolase"/>
    <property type="match status" value="1"/>
</dbReference>
<proteinExistence type="inferred from homology"/>
<comment type="similarity">
    <text evidence="1">Belongs to the carbon-nitrogen hydrolase superfamily. NIT1/NIT2 family.</text>
</comment>
<reference evidence="4 5" key="1">
    <citation type="journal article" date="2008" name="Nature">
        <title>The genome of the choanoflagellate Monosiga brevicollis and the origin of metazoans.</title>
        <authorList>
            <consortium name="JGI Sequencing"/>
            <person name="King N."/>
            <person name="Westbrook M.J."/>
            <person name="Young S.L."/>
            <person name="Kuo A."/>
            <person name="Abedin M."/>
            <person name="Chapman J."/>
            <person name="Fairclough S."/>
            <person name="Hellsten U."/>
            <person name="Isogai Y."/>
            <person name="Letunic I."/>
            <person name="Marr M."/>
            <person name="Pincus D."/>
            <person name="Putnam N."/>
            <person name="Rokas A."/>
            <person name="Wright K.J."/>
            <person name="Zuzow R."/>
            <person name="Dirks W."/>
            <person name="Good M."/>
            <person name="Goodstein D."/>
            <person name="Lemons D."/>
            <person name="Li W."/>
            <person name="Lyons J.B."/>
            <person name="Morris A."/>
            <person name="Nichols S."/>
            <person name="Richter D.J."/>
            <person name="Salamov A."/>
            <person name="Bork P."/>
            <person name="Lim W.A."/>
            <person name="Manning G."/>
            <person name="Miller W.T."/>
            <person name="McGinnis W."/>
            <person name="Shapiro H."/>
            <person name="Tjian R."/>
            <person name="Grigoriev I.V."/>
            <person name="Rokhsar D."/>
        </authorList>
    </citation>
    <scope>NUCLEOTIDE SEQUENCE [LARGE SCALE GENOMIC DNA]</scope>
    <source>
        <strain evidence="5">MX1 / ATCC 50154</strain>
    </source>
</reference>
<dbReference type="InterPro" id="IPR036526">
    <property type="entry name" value="C-N_Hydrolase_sf"/>
</dbReference>
<dbReference type="STRING" id="81824.A9UP13"/>
<evidence type="ECO:0000256" key="1">
    <source>
        <dbReference type="ARBA" id="ARBA00010613"/>
    </source>
</evidence>
<gene>
    <name evidence="4" type="ORF">MONBRDRAFT_14153</name>
</gene>
<feature type="domain" description="CN hydrolase" evidence="3">
    <location>
        <begin position="17"/>
        <end position="261"/>
    </location>
</feature>
<dbReference type="GO" id="GO:0006541">
    <property type="term" value="P:glutamine metabolic process"/>
    <property type="evidence" value="ECO:0000318"/>
    <property type="project" value="GO_Central"/>
</dbReference>
<dbReference type="FunCoup" id="A9UP13">
    <property type="interactions" value="634"/>
</dbReference>
<evidence type="ECO:0000313" key="4">
    <source>
        <dbReference type="EMBL" id="EDQ92339.1"/>
    </source>
</evidence>
<accession>A9UP13</accession>
<organism evidence="4 5">
    <name type="scientific">Monosiga brevicollis</name>
    <name type="common">Choanoflagellate</name>
    <dbReference type="NCBI Taxonomy" id="81824"/>
    <lineage>
        <taxon>Eukaryota</taxon>
        <taxon>Choanoflagellata</taxon>
        <taxon>Craspedida</taxon>
        <taxon>Salpingoecidae</taxon>
        <taxon>Monosiga</taxon>
    </lineage>
</organism>
<dbReference type="GO" id="GO:0050152">
    <property type="term" value="F:omega-amidase activity"/>
    <property type="evidence" value="ECO:0000318"/>
    <property type="project" value="GO_Central"/>
</dbReference>
<sequence length="287" mass="31372">MPARSFPPLDLRSAIVVRIALAQLQVTSNKQQNIEGAVRAIAEAAKAGARLVTLPECFNCPYGTKYFGTYAEPIPGESTAALSRAAKENGVYVVGGSIPERAADKLYNTCTVFNPDGDLIATHRKIHLFDIDIPGKITFKESETLSPGDAPTMFKTDFGHVGVGICYDMRFPELAQLYAEQGCSLLLYPGAFNMTTGPAHWELLQRGRALDNQLFVATASPARNASADYQAWGHSSCVDPWGTVIATTDEQPGLVYADLDMSKVSEVRHNIPIREQKRHDLYRLVVP</sequence>
<protein>
    <recommendedName>
        <fullName evidence="3">CN hydrolase domain-containing protein</fullName>
    </recommendedName>
</protein>
<dbReference type="RefSeq" id="XP_001742101.1">
    <property type="nucleotide sequence ID" value="XM_001742049.1"/>
</dbReference>